<dbReference type="InterPro" id="IPR032093">
    <property type="entry name" value="PhoD_N"/>
</dbReference>
<dbReference type="InterPro" id="IPR052900">
    <property type="entry name" value="Phospholipid_Metab_Enz"/>
</dbReference>
<dbReference type="Pfam" id="PF16655">
    <property type="entry name" value="PhoD_N"/>
    <property type="match status" value="1"/>
</dbReference>
<dbReference type="InterPro" id="IPR006311">
    <property type="entry name" value="TAT_signal"/>
</dbReference>
<dbReference type="GO" id="GO:0004035">
    <property type="term" value="F:alkaline phosphatase activity"/>
    <property type="evidence" value="ECO:0007669"/>
    <property type="project" value="UniProtKB-EC"/>
</dbReference>
<dbReference type="EMBL" id="JACHNZ010000007">
    <property type="protein sequence ID" value="MBB4631266.1"/>
    <property type="molecule type" value="Genomic_DNA"/>
</dbReference>
<dbReference type="AlphaFoldDB" id="A0A7W7F5G6"/>
<dbReference type="InterPro" id="IPR018946">
    <property type="entry name" value="PhoD-like_MPP"/>
</dbReference>
<dbReference type="CDD" id="cd07389">
    <property type="entry name" value="MPP_PhoD"/>
    <property type="match status" value="1"/>
</dbReference>
<dbReference type="Gene3D" id="2.60.40.380">
    <property type="entry name" value="Purple acid phosphatase-like, N-terminal"/>
    <property type="match status" value="1"/>
</dbReference>
<dbReference type="SUPFAM" id="SSF56300">
    <property type="entry name" value="Metallo-dependent phosphatases"/>
    <property type="match status" value="1"/>
</dbReference>
<organism evidence="3 4">
    <name type="scientific">Sphingosinicella soli</name>
    <dbReference type="NCBI Taxonomy" id="333708"/>
    <lineage>
        <taxon>Bacteria</taxon>
        <taxon>Pseudomonadati</taxon>
        <taxon>Pseudomonadota</taxon>
        <taxon>Alphaproteobacteria</taxon>
        <taxon>Sphingomonadales</taxon>
        <taxon>Sphingosinicellaceae</taxon>
        <taxon>Sphingosinicella</taxon>
    </lineage>
</organism>
<gene>
    <name evidence="3" type="ORF">GGQ98_000873</name>
</gene>
<protein>
    <submittedName>
        <fullName evidence="3">Alkaline phosphatase D</fullName>
        <ecNumber evidence="3">3.1.3.1</ecNumber>
    </submittedName>
</protein>
<dbReference type="PANTHER" id="PTHR43606:SF2">
    <property type="entry name" value="ALKALINE PHOSPHATASE FAMILY PROTEIN (AFU_ORTHOLOGUE AFUA_5G03860)"/>
    <property type="match status" value="1"/>
</dbReference>
<reference evidence="3 4" key="1">
    <citation type="submission" date="2020-08" db="EMBL/GenBank/DDBJ databases">
        <title>Genomic Encyclopedia of Type Strains, Phase IV (KMG-IV): sequencing the most valuable type-strain genomes for metagenomic binning, comparative biology and taxonomic classification.</title>
        <authorList>
            <person name="Goeker M."/>
        </authorList>
    </citation>
    <scope>NUCLEOTIDE SEQUENCE [LARGE SCALE GENOMIC DNA]</scope>
    <source>
        <strain evidence="3 4">DSM 17328</strain>
    </source>
</reference>
<evidence type="ECO:0000259" key="1">
    <source>
        <dbReference type="Pfam" id="PF09423"/>
    </source>
</evidence>
<feature type="domain" description="Phospholipase D N-terminal" evidence="2">
    <location>
        <begin position="45"/>
        <end position="141"/>
    </location>
</feature>
<keyword evidence="3" id="KW-0378">Hydrolase</keyword>
<dbReference type="EC" id="3.1.3.1" evidence="3"/>
<dbReference type="InterPro" id="IPR029052">
    <property type="entry name" value="Metallo-depent_PP-like"/>
</dbReference>
<dbReference type="RefSeq" id="WP_184065645.1">
    <property type="nucleotide sequence ID" value="NZ_JACHNZ010000007.1"/>
</dbReference>
<name>A0A7W7F5G6_9SPHN</name>
<evidence type="ECO:0000313" key="4">
    <source>
        <dbReference type="Proteomes" id="UP000566324"/>
    </source>
</evidence>
<evidence type="ECO:0000313" key="3">
    <source>
        <dbReference type="EMBL" id="MBB4631266.1"/>
    </source>
</evidence>
<sequence>MKTLGNASRREVLKGAVLLAGGTLMPACGKARSALASLGAYPFTLGIASGDPASDGFVIWTRLAPDWLQPDGGMPPVAVDVQWQVAESETFSRVVASGTSIASPAWGHSVHVEITGLRPDRPYWYRFRAGGELSPVGRGRTTPLAGADISAMRACFTSCQHYERGHYAAYRHMVADDPDVVLFLGDYIYEANPGAANHVRLHRNPEPVDLAGYRIRYATYKSDPLLQAAHAAAPWMTIWDDHEVANDYGHLQSEDDVDPALFLRRRMAAYQAYYEHMPLRRRALPVAEGMPIYRALDWGALAQFQLVDDRQYRSTRACDSEANGKLIPDCAERRDPARSILGAAQEEWLLDRVATSRAQWSILTQQTLFGTLHLRDTPERVPERFSRDGWDGFPATRDRIMQRWTDAKVRNPLIIGGDIHTFAAGDVLDARETVVASEFVGGSISSLGRDRAAARQVHEDNPRLALFDSSRRGYGRLDIKKARSEITFRSLVDARDPESPLAPDARFVVEDGLRGLLSA</sequence>
<keyword evidence="4" id="KW-1185">Reference proteome</keyword>
<dbReference type="PROSITE" id="PS51318">
    <property type="entry name" value="TAT"/>
    <property type="match status" value="1"/>
</dbReference>
<dbReference type="Proteomes" id="UP000566324">
    <property type="component" value="Unassembled WGS sequence"/>
</dbReference>
<evidence type="ECO:0000259" key="2">
    <source>
        <dbReference type="Pfam" id="PF16655"/>
    </source>
</evidence>
<dbReference type="PANTHER" id="PTHR43606">
    <property type="entry name" value="PHOSPHATASE, PUTATIVE (AFU_ORTHOLOGUE AFUA_6G08710)-RELATED"/>
    <property type="match status" value="1"/>
</dbReference>
<dbReference type="Gene3D" id="3.60.21.70">
    <property type="entry name" value="PhoD-like phosphatase"/>
    <property type="match status" value="1"/>
</dbReference>
<proteinExistence type="predicted"/>
<dbReference type="Pfam" id="PF09423">
    <property type="entry name" value="PhoD"/>
    <property type="match status" value="1"/>
</dbReference>
<dbReference type="InterPro" id="IPR038607">
    <property type="entry name" value="PhoD-like_sf"/>
</dbReference>
<accession>A0A7W7F5G6</accession>
<comment type="caution">
    <text evidence="3">The sequence shown here is derived from an EMBL/GenBank/DDBJ whole genome shotgun (WGS) entry which is preliminary data.</text>
</comment>
<feature type="domain" description="PhoD-like phosphatase metallophosphatase" evidence="1">
    <location>
        <begin position="156"/>
        <end position="486"/>
    </location>
</feature>